<comment type="caution">
    <text evidence="2">The sequence shown here is derived from an EMBL/GenBank/DDBJ whole genome shotgun (WGS) entry which is preliminary data.</text>
</comment>
<dbReference type="Proteomes" id="UP000823775">
    <property type="component" value="Unassembled WGS sequence"/>
</dbReference>
<dbReference type="EMBL" id="JACEIK010006650">
    <property type="protein sequence ID" value="MCE2056046.1"/>
    <property type="molecule type" value="Genomic_DNA"/>
</dbReference>
<organism evidence="2 3">
    <name type="scientific">Datura stramonium</name>
    <name type="common">Jimsonweed</name>
    <name type="synonym">Common thornapple</name>
    <dbReference type="NCBI Taxonomy" id="4076"/>
    <lineage>
        <taxon>Eukaryota</taxon>
        <taxon>Viridiplantae</taxon>
        <taxon>Streptophyta</taxon>
        <taxon>Embryophyta</taxon>
        <taxon>Tracheophyta</taxon>
        <taxon>Spermatophyta</taxon>
        <taxon>Magnoliopsida</taxon>
        <taxon>eudicotyledons</taxon>
        <taxon>Gunneridae</taxon>
        <taxon>Pentapetalae</taxon>
        <taxon>asterids</taxon>
        <taxon>lamiids</taxon>
        <taxon>Solanales</taxon>
        <taxon>Solanaceae</taxon>
        <taxon>Solanoideae</taxon>
        <taxon>Datureae</taxon>
        <taxon>Datura</taxon>
    </lineage>
</organism>
<name>A0ABS8W410_DATST</name>
<evidence type="ECO:0000256" key="1">
    <source>
        <dbReference type="SAM" id="MobiDB-lite"/>
    </source>
</evidence>
<gene>
    <name evidence="2" type="ORF">HAX54_043964</name>
</gene>
<protein>
    <submittedName>
        <fullName evidence="2">Uncharacterized protein</fullName>
    </submittedName>
</protein>
<keyword evidence="3" id="KW-1185">Reference proteome</keyword>
<evidence type="ECO:0000313" key="3">
    <source>
        <dbReference type="Proteomes" id="UP000823775"/>
    </source>
</evidence>
<evidence type="ECO:0000313" key="2">
    <source>
        <dbReference type="EMBL" id="MCE2056046.1"/>
    </source>
</evidence>
<feature type="region of interest" description="Disordered" evidence="1">
    <location>
        <begin position="85"/>
        <end position="104"/>
    </location>
</feature>
<reference evidence="2 3" key="1">
    <citation type="journal article" date="2021" name="BMC Genomics">
        <title>Datura genome reveals duplications of psychoactive alkaloid biosynthetic genes and high mutation rate following tissue culture.</title>
        <authorList>
            <person name="Rajewski A."/>
            <person name="Carter-House D."/>
            <person name="Stajich J."/>
            <person name="Litt A."/>
        </authorList>
    </citation>
    <scope>NUCLEOTIDE SEQUENCE [LARGE SCALE GENOMIC DNA]</scope>
    <source>
        <strain evidence="2">AR-01</strain>
    </source>
</reference>
<proteinExistence type="predicted"/>
<sequence length="104" mass="11859">MPQPYIKWSNERFEIDGVGDTRRTAKLLRNNVDPSPHPLQGSCRKLEVSVELGHQDNPIVIEASARRTSGHRDDPIVIEVNEFIDTESSNIQDDEEVEHENALR</sequence>
<accession>A0ABS8W410</accession>